<dbReference type="PANTHER" id="PTHR37984:SF15">
    <property type="entry name" value="INTEGRASE CATALYTIC DOMAIN-CONTAINING PROTEIN"/>
    <property type="match status" value="1"/>
</dbReference>
<name>A0A8S3VF98_MYTED</name>
<dbReference type="AlphaFoldDB" id="A0A8S3VF98"/>
<dbReference type="FunFam" id="3.30.420.10:FF:000032">
    <property type="entry name" value="Retrovirus-related Pol polyprotein from transposon 297-like Protein"/>
    <property type="match status" value="1"/>
</dbReference>
<dbReference type="SMART" id="SM00343">
    <property type="entry name" value="ZnF_C2HC"/>
    <property type="match status" value="1"/>
</dbReference>
<dbReference type="InterPro" id="IPR001584">
    <property type="entry name" value="Integrase_cat-core"/>
</dbReference>
<dbReference type="OrthoDB" id="6273764at2759"/>
<dbReference type="GO" id="GO:0008270">
    <property type="term" value="F:zinc ion binding"/>
    <property type="evidence" value="ECO:0007669"/>
    <property type="project" value="UniProtKB-KW"/>
</dbReference>
<dbReference type="GO" id="GO:0015074">
    <property type="term" value="P:DNA integration"/>
    <property type="evidence" value="ECO:0007669"/>
    <property type="project" value="InterPro"/>
</dbReference>
<keyword evidence="1" id="KW-0863">Zinc-finger</keyword>
<dbReference type="InterPro" id="IPR050951">
    <property type="entry name" value="Retrovirus_Pol_polyprotein"/>
</dbReference>
<dbReference type="PROSITE" id="PS50158">
    <property type="entry name" value="ZF_CCHC"/>
    <property type="match status" value="1"/>
</dbReference>
<dbReference type="Pfam" id="PF00665">
    <property type="entry name" value="rve"/>
    <property type="match status" value="1"/>
</dbReference>
<dbReference type="Gene3D" id="3.30.420.10">
    <property type="entry name" value="Ribonuclease H-like superfamily/Ribonuclease H"/>
    <property type="match status" value="1"/>
</dbReference>
<comment type="caution">
    <text evidence="4">The sequence shown here is derived from an EMBL/GenBank/DDBJ whole genome shotgun (WGS) entry which is preliminary data.</text>
</comment>
<feature type="domain" description="CCHC-type" evidence="2">
    <location>
        <begin position="245"/>
        <end position="261"/>
    </location>
</feature>
<evidence type="ECO:0000259" key="3">
    <source>
        <dbReference type="PROSITE" id="PS50994"/>
    </source>
</evidence>
<sequence>MADAEPAGIKKPVIMPEPFRGEIEEDWKDWLDNFKACAEINGWNDDLKCKFMGVRLKDTAYKVYQDTEAAVKTDWTNLCATIEKRFRTVKEPQFYKTKFKATKQLQGDTLLDLGNKIRTLARKAYPTIEAGLRDELARDQFVRALTNVDMTLKLRHGMPATLDDAIRMAIDWQTVELDVRKDKSTTSIEPPAGACSATTQETALMTMMNEVLTMMKEDREEARRSRGQNIAGKGRGRGRYENDYKCFICGSDQHLKRNCPKNREFTTGKRPLAEVEGQEIRRHKWDCLPVLGTYRIKTEHFGNIAFFWPGWSQDVEIFCEECLTCATRRNPAKHLRAPLVSVKTGAPLEKIAMDILGPLPTSSRGNKYILVISDYFSKWTEAFALRNHKAKTIAKKLVEEFICRFGAPYAVHSDQGRDFESNLIKEISILFESKKQRTTAYHPQCDGQVERFNETLLNMLSKHVKEDQKNWDEQIPFLMMAYRCSVNETTGFSPSMLMLGHELRLPIDVVFGECPQEESNKTQYVTSLRQNLI</sequence>
<organism evidence="4 5">
    <name type="scientific">Mytilus edulis</name>
    <name type="common">Blue mussel</name>
    <dbReference type="NCBI Taxonomy" id="6550"/>
    <lineage>
        <taxon>Eukaryota</taxon>
        <taxon>Metazoa</taxon>
        <taxon>Spiralia</taxon>
        <taxon>Lophotrochozoa</taxon>
        <taxon>Mollusca</taxon>
        <taxon>Bivalvia</taxon>
        <taxon>Autobranchia</taxon>
        <taxon>Pteriomorphia</taxon>
        <taxon>Mytilida</taxon>
        <taxon>Mytiloidea</taxon>
        <taxon>Mytilidae</taxon>
        <taxon>Mytilinae</taxon>
        <taxon>Mytilus</taxon>
    </lineage>
</organism>
<evidence type="ECO:0000256" key="1">
    <source>
        <dbReference type="PROSITE-ProRule" id="PRU00047"/>
    </source>
</evidence>
<dbReference type="PANTHER" id="PTHR37984">
    <property type="entry name" value="PROTEIN CBG26694"/>
    <property type="match status" value="1"/>
</dbReference>
<reference evidence="4" key="1">
    <citation type="submission" date="2021-03" db="EMBL/GenBank/DDBJ databases">
        <authorList>
            <person name="Bekaert M."/>
        </authorList>
    </citation>
    <scope>NUCLEOTIDE SEQUENCE</scope>
</reference>
<dbReference type="InterPro" id="IPR036875">
    <property type="entry name" value="Znf_CCHC_sf"/>
</dbReference>
<dbReference type="Proteomes" id="UP000683360">
    <property type="component" value="Unassembled WGS sequence"/>
</dbReference>
<dbReference type="SUPFAM" id="SSF53098">
    <property type="entry name" value="Ribonuclease H-like"/>
    <property type="match status" value="1"/>
</dbReference>
<keyword evidence="1" id="KW-0862">Zinc</keyword>
<protein>
    <recommendedName>
        <fullName evidence="6">Integrase catalytic domain-containing protein</fullName>
    </recommendedName>
</protein>
<proteinExistence type="predicted"/>
<evidence type="ECO:0008006" key="6">
    <source>
        <dbReference type="Google" id="ProtNLM"/>
    </source>
</evidence>
<keyword evidence="5" id="KW-1185">Reference proteome</keyword>
<dbReference type="InterPro" id="IPR036397">
    <property type="entry name" value="RNaseH_sf"/>
</dbReference>
<dbReference type="EMBL" id="CAJPWZ010003297">
    <property type="protein sequence ID" value="CAG2256272.1"/>
    <property type="molecule type" value="Genomic_DNA"/>
</dbReference>
<dbReference type="InterPro" id="IPR001878">
    <property type="entry name" value="Znf_CCHC"/>
</dbReference>
<evidence type="ECO:0000313" key="5">
    <source>
        <dbReference type="Proteomes" id="UP000683360"/>
    </source>
</evidence>
<feature type="domain" description="Integrase catalytic" evidence="3">
    <location>
        <begin position="343"/>
        <end position="502"/>
    </location>
</feature>
<dbReference type="InterPro" id="IPR012337">
    <property type="entry name" value="RNaseH-like_sf"/>
</dbReference>
<dbReference type="SUPFAM" id="SSF57756">
    <property type="entry name" value="Retrovirus zinc finger-like domains"/>
    <property type="match status" value="1"/>
</dbReference>
<accession>A0A8S3VF98</accession>
<evidence type="ECO:0000313" key="4">
    <source>
        <dbReference type="EMBL" id="CAG2256272.1"/>
    </source>
</evidence>
<dbReference type="PROSITE" id="PS50994">
    <property type="entry name" value="INTEGRASE"/>
    <property type="match status" value="1"/>
</dbReference>
<keyword evidence="1" id="KW-0479">Metal-binding</keyword>
<gene>
    <name evidence="4" type="ORF">MEDL_67599</name>
</gene>
<evidence type="ECO:0000259" key="2">
    <source>
        <dbReference type="PROSITE" id="PS50158"/>
    </source>
</evidence>
<dbReference type="GO" id="GO:0003676">
    <property type="term" value="F:nucleic acid binding"/>
    <property type="evidence" value="ECO:0007669"/>
    <property type="project" value="InterPro"/>
</dbReference>